<feature type="domain" description="MoaB/Mog" evidence="2">
    <location>
        <begin position="2"/>
        <end position="72"/>
    </location>
</feature>
<evidence type="ECO:0000256" key="1">
    <source>
        <dbReference type="RuleBase" id="RU365090"/>
    </source>
</evidence>
<feature type="domain" description="MoeA C-terminal" evidence="3">
    <location>
        <begin position="89"/>
        <end position="152"/>
    </location>
</feature>
<dbReference type="AlphaFoldDB" id="A6GFD9"/>
<comment type="catalytic activity">
    <reaction evidence="1">
        <text>adenylyl-molybdopterin + molybdate = Mo-molybdopterin + AMP + H(+)</text>
        <dbReference type="Rhea" id="RHEA:35047"/>
        <dbReference type="ChEBI" id="CHEBI:15378"/>
        <dbReference type="ChEBI" id="CHEBI:36264"/>
        <dbReference type="ChEBI" id="CHEBI:62727"/>
        <dbReference type="ChEBI" id="CHEBI:71302"/>
        <dbReference type="ChEBI" id="CHEBI:456215"/>
    </reaction>
</comment>
<keyword evidence="5" id="KW-1185">Reference proteome</keyword>
<reference evidence="4 5" key="1">
    <citation type="submission" date="2007-06" db="EMBL/GenBank/DDBJ databases">
        <authorList>
            <person name="Shimkets L."/>
            <person name="Ferriera S."/>
            <person name="Johnson J."/>
            <person name="Kravitz S."/>
            <person name="Beeson K."/>
            <person name="Sutton G."/>
            <person name="Rogers Y.-H."/>
            <person name="Friedman R."/>
            <person name="Frazier M."/>
            <person name="Venter J.C."/>
        </authorList>
    </citation>
    <scope>NUCLEOTIDE SEQUENCE [LARGE SCALE GENOMIC DNA]</scope>
    <source>
        <strain evidence="4 5">SIR-1</strain>
    </source>
</reference>
<proteinExistence type="inferred from homology"/>
<organism evidence="4 5">
    <name type="scientific">Plesiocystis pacifica SIR-1</name>
    <dbReference type="NCBI Taxonomy" id="391625"/>
    <lineage>
        <taxon>Bacteria</taxon>
        <taxon>Pseudomonadati</taxon>
        <taxon>Myxococcota</taxon>
        <taxon>Polyangia</taxon>
        <taxon>Nannocystales</taxon>
        <taxon>Nannocystaceae</taxon>
        <taxon>Plesiocystis</taxon>
    </lineage>
</organism>
<dbReference type="EMBL" id="ABCS01000092">
    <property type="protein sequence ID" value="EDM75424.1"/>
    <property type="molecule type" value="Genomic_DNA"/>
</dbReference>
<dbReference type="InterPro" id="IPR038987">
    <property type="entry name" value="MoeA-like"/>
</dbReference>
<dbReference type="EC" id="2.10.1.1" evidence="1"/>
<accession>A6GFD9</accession>
<gene>
    <name evidence="4" type="ORF">PPSIR1_04288</name>
</gene>
<keyword evidence="1" id="KW-0501">Molybdenum cofactor biosynthesis</keyword>
<evidence type="ECO:0000313" key="5">
    <source>
        <dbReference type="Proteomes" id="UP000005801"/>
    </source>
</evidence>
<dbReference type="InterPro" id="IPR036688">
    <property type="entry name" value="MoeA_C_domain_IV_sf"/>
</dbReference>
<dbReference type="GO" id="GO:0005829">
    <property type="term" value="C:cytosol"/>
    <property type="evidence" value="ECO:0007669"/>
    <property type="project" value="TreeGrafter"/>
</dbReference>
<keyword evidence="1" id="KW-0500">Molybdenum</keyword>
<comment type="caution">
    <text evidence="4">The sequence shown here is derived from an EMBL/GenBank/DDBJ whole genome shotgun (WGS) entry which is preliminary data.</text>
</comment>
<comment type="pathway">
    <text evidence="1">Cofactor biosynthesis; molybdopterin biosynthesis.</text>
</comment>
<dbReference type="PANTHER" id="PTHR10192:SF5">
    <property type="entry name" value="GEPHYRIN"/>
    <property type="match status" value="1"/>
</dbReference>
<comment type="cofactor">
    <cofactor evidence="1">
        <name>Mg(2+)</name>
        <dbReference type="ChEBI" id="CHEBI:18420"/>
    </cofactor>
</comment>
<protein>
    <recommendedName>
        <fullName evidence="1">Molybdopterin molybdenumtransferase</fullName>
        <ecNumber evidence="1">2.10.1.1</ecNumber>
    </recommendedName>
</protein>
<evidence type="ECO:0000259" key="3">
    <source>
        <dbReference type="Pfam" id="PF03454"/>
    </source>
</evidence>
<dbReference type="Gene3D" id="3.40.980.10">
    <property type="entry name" value="MoaB/Mog-like domain"/>
    <property type="match status" value="1"/>
</dbReference>
<comment type="function">
    <text evidence="1">Catalyzes the insertion of molybdate into adenylated molybdopterin with the concomitant release of AMP.</text>
</comment>
<sequence>MGDHDLVLPALEGLGFELGFRRLRLRPGRPTTFGLLPRSSDASERPLPVLALPGNPASTFVTFELFARPLIRALAGLPERAWSRPTRVVELAEPTRGSPRRTHYVRARWTEDGRAAPLSKQLSGALRSIAYADLLLHVPEDRGEVPAGERLSAVILRE</sequence>
<dbReference type="InterPro" id="IPR005111">
    <property type="entry name" value="MoeA_C_domain_IV"/>
</dbReference>
<dbReference type="Gene3D" id="2.40.340.10">
    <property type="entry name" value="MoeA, C-terminal, domain IV"/>
    <property type="match status" value="1"/>
</dbReference>
<dbReference type="InterPro" id="IPR001453">
    <property type="entry name" value="MoaB/Mog_dom"/>
</dbReference>
<keyword evidence="1" id="KW-0808">Transferase</keyword>
<dbReference type="Pfam" id="PF03454">
    <property type="entry name" value="MoeA_C"/>
    <property type="match status" value="1"/>
</dbReference>
<dbReference type="UniPathway" id="UPA00344"/>
<dbReference type="SUPFAM" id="SSF63867">
    <property type="entry name" value="MoeA C-terminal domain-like"/>
    <property type="match status" value="1"/>
</dbReference>
<name>A6GFD9_9BACT</name>
<keyword evidence="1" id="KW-0460">Magnesium</keyword>
<keyword evidence="1" id="KW-0479">Metal-binding</keyword>
<dbReference type="STRING" id="391625.PPSIR1_04288"/>
<dbReference type="InterPro" id="IPR036425">
    <property type="entry name" value="MoaB/Mog-like_dom_sf"/>
</dbReference>
<dbReference type="GO" id="GO:0006777">
    <property type="term" value="P:Mo-molybdopterin cofactor biosynthetic process"/>
    <property type="evidence" value="ECO:0007669"/>
    <property type="project" value="UniProtKB-UniRule"/>
</dbReference>
<dbReference type="GO" id="GO:0061599">
    <property type="term" value="F:molybdopterin molybdotransferase activity"/>
    <property type="evidence" value="ECO:0007669"/>
    <property type="project" value="UniProtKB-UniRule"/>
</dbReference>
<dbReference type="eggNOG" id="COG0303">
    <property type="taxonomic scope" value="Bacteria"/>
</dbReference>
<dbReference type="GO" id="GO:0046872">
    <property type="term" value="F:metal ion binding"/>
    <property type="evidence" value="ECO:0007669"/>
    <property type="project" value="UniProtKB-UniRule"/>
</dbReference>
<evidence type="ECO:0000259" key="2">
    <source>
        <dbReference type="Pfam" id="PF00994"/>
    </source>
</evidence>
<dbReference type="Proteomes" id="UP000005801">
    <property type="component" value="Unassembled WGS sequence"/>
</dbReference>
<evidence type="ECO:0000313" key="4">
    <source>
        <dbReference type="EMBL" id="EDM75424.1"/>
    </source>
</evidence>
<dbReference type="Pfam" id="PF00994">
    <property type="entry name" value="MoCF_biosynth"/>
    <property type="match status" value="1"/>
</dbReference>
<dbReference type="SUPFAM" id="SSF53218">
    <property type="entry name" value="Molybdenum cofactor biosynthesis proteins"/>
    <property type="match status" value="1"/>
</dbReference>
<dbReference type="PANTHER" id="PTHR10192">
    <property type="entry name" value="MOLYBDOPTERIN BIOSYNTHESIS PROTEIN"/>
    <property type="match status" value="1"/>
</dbReference>
<comment type="similarity">
    <text evidence="1">Belongs to the MoeA family.</text>
</comment>